<organism evidence="1 2">
    <name type="scientific">Sphingomonas panacis</name>
    <dbReference type="NCBI Taxonomy" id="1560345"/>
    <lineage>
        <taxon>Bacteria</taxon>
        <taxon>Pseudomonadati</taxon>
        <taxon>Pseudomonadota</taxon>
        <taxon>Alphaproteobacteria</taxon>
        <taxon>Sphingomonadales</taxon>
        <taxon>Sphingomonadaceae</taxon>
        <taxon>Sphingomonas</taxon>
    </lineage>
</organism>
<sequence>MARTERPTLPTRSAELTATERLKPIGHPETGVFVQVDKGWLDTVLTRFGEAIAAVTRANARAGANKLQDACTHAIFETGVAPANCAAR</sequence>
<evidence type="ECO:0000313" key="1">
    <source>
        <dbReference type="EMBL" id="AOH85712.1"/>
    </source>
</evidence>
<dbReference type="AlphaFoldDB" id="A0A1B3ZE64"/>
<name>A0A1B3ZE64_9SPHN</name>
<gene>
    <name evidence="1" type="ORF">AWL63_18970</name>
</gene>
<dbReference type="RefSeq" id="WP_069206243.1">
    <property type="nucleotide sequence ID" value="NZ_CP014168.1"/>
</dbReference>
<protein>
    <submittedName>
        <fullName evidence="1">Uncharacterized protein</fullName>
    </submittedName>
</protein>
<dbReference type="KEGG" id="span:AWL63_18970"/>
<keyword evidence="2" id="KW-1185">Reference proteome</keyword>
<reference evidence="1 2" key="1">
    <citation type="submission" date="2016-01" db="EMBL/GenBank/DDBJ databases">
        <title>Complete genome and mega plasmid sequence of Sphingomonas panacis DCY99 elicits systemic resistance in rice to Xanthomonas oryzae.</title>
        <authorList>
            <person name="Kim Y.J."/>
            <person name="Yang D.C."/>
            <person name="Sing P."/>
        </authorList>
    </citation>
    <scope>NUCLEOTIDE SEQUENCE [LARGE SCALE GENOMIC DNA]</scope>
    <source>
        <strain evidence="1 2">DCY99</strain>
    </source>
</reference>
<dbReference type="STRING" id="1560345.AWL63_18970"/>
<dbReference type="Proteomes" id="UP000094256">
    <property type="component" value="Chromosome"/>
</dbReference>
<dbReference type="EMBL" id="CP014168">
    <property type="protein sequence ID" value="AOH85712.1"/>
    <property type="molecule type" value="Genomic_DNA"/>
</dbReference>
<evidence type="ECO:0000313" key="2">
    <source>
        <dbReference type="Proteomes" id="UP000094256"/>
    </source>
</evidence>
<accession>A0A1B3ZE64</accession>
<proteinExistence type="predicted"/>